<evidence type="ECO:0000256" key="10">
    <source>
        <dbReference type="SAM" id="MobiDB-lite"/>
    </source>
</evidence>
<reference evidence="13" key="1">
    <citation type="journal article" date="2016" name="Nat. Genet.">
        <title>A high-quality carrot genome assembly provides new insights into carotenoid accumulation and asterid genome evolution.</title>
        <authorList>
            <person name="Iorizzo M."/>
            <person name="Ellison S."/>
            <person name="Senalik D."/>
            <person name="Zeng P."/>
            <person name="Satapoomin P."/>
            <person name="Huang J."/>
            <person name="Bowman M."/>
            <person name="Iovene M."/>
            <person name="Sanseverino W."/>
            <person name="Cavagnaro P."/>
            <person name="Yildiz M."/>
            <person name="Macko-Podgorni A."/>
            <person name="Moranska E."/>
            <person name="Grzebelus E."/>
            <person name="Grzebelus D."/>
            <person name="Ashrafi H."/>
            <person name="Zheng Z."/>
            <person name="Cheng S."/>
            <person name="Spooner D."/>
            <person name="Van Deynze A."/>
            <person name="Simon P."/>
        </authorList>
    </citation>
    <scope>NUCLEOTIDE SEQUENCE</scope>
    <source>
        <tissue evidence="13">Leaf</tissue>
    </source>
</reference>
<keyword evidence="7" id="KW-0325">Glycoprotein</keyword>
<evidence type="ECO:0000256" key="5">
    <source>
        <dbReference type="ARBA" id="ARBA00023136"/>
    </source>
</evidence>
<dbReference type="PANTHER" id="PTHR33021:SF185">
    <property type="entry name" value="EARLY NODULIN-LIKE PROTEIN 3-RELATED"/>
    <property type="match status" value="1"/>
</dbReference>
<dbReference type="Pfam" id="PF02298">
    <property type="entry name" value="Cu_bind_like"/>
    <property type="match status" value="1"/>
</dbReference>
<dbReference type="InterPro" id="IPR039391">
    <property type="entry name" value="Phytocyanin-like"/>
</dbReference>
<dbReference type="CDD" id="cd11019">
    <property type="entry name" value="OsENODL1_like"/>
    <property type="match status" value="1"/>
</dbReference>
<dbReference type="AlphaFoldDB" id="A0AAF1AXU4"/>
<proteinExistence type="inferred from homology"/>
<feature type="region of interest" description="Disordered" evidence="10">
    <location>
        <begin position="138"/>
        <end position="390"/>
    </location>
</feature>
<keyword evidence="3" id="KW-0336">GPI-anchor</keyword>
<dbReference type="EMBL" id="CP093346">
    <property type="protein sequence ID" value="WOG98729.1"/>
    <property type="molecule type" value="Genomic_DNA"/>
</dbReference>
<comment type="similarity">
    <text evidence="9">Belongs to the early nodulin-like (ENODL) family.</text>
</comment>
<dbReference type="InterPro" id="IPR008972">
    <property type="entry name" value="Cupredoxin"/>
</dbReference>
<evidence type="ECO:0000313" key="14">
    <source>
        <dbReference type="Proteomes" id="UP000077755"/>
    </source>
</evidence>
<keyword evidence="5" id="KW-0472">Membrane</keyword>
<feature type="compositionally biased region" description="Polar residues" evidence="10">
    <location>
        <begin position="219"/>
        <end position="238"/>
    </location>
</feature>
<feature type="compositionally biased region" description="Low complexity" evidence="10">
    <location>
        <begin position="141"/>
        <end position="156"/>
    </location>
</feature>
<sequence>MASSMFVRFSFVVVVMVVGCLVEPSDALEYYVGGKEGWSLKPSKTFNHWASLNRFQVHDSLIFKYENGTDSVLQVDQEGYITCNKTNPILALENKGDHSTFDLDHSGFFFFISGHADNCQKGQKVIILVMAPRNYTHKSPTHAPAPSQQASAPGPSVVEGISPVSGQAPGPSQGISPVSSQAPAPFQEISPVSSQAPGPSQGISPVSSQAPAPFEGISPVSSQAPGPSQGISPVSSQAPAPFQGVPHVLPPAQSPVHKPRPITSPAPAPSRVGSSTHHHTHSPAPAPSRAGASTHHHTTPAPAPSRAGTSTSTHHHHTHSPAPSPSRVATTTHHHPPAASPVQQVTAAPSPAPTPINKNPPAASPGPSQAAAPGPSDQAPSPDDGQSAAAATSFGGDLLMAALLVWMIFT</sequence>
<feature type="compositionally biased region" description="Low complexity" evidence="10">
    <location>
        <begin position="365"/>
        <end position="387"/>
    </location>
</feature>
<keyword evidence="6" id="KW-1015">Disulfide bond</keyword>
<feature type="compositionally biased region" description="Polar residues" evidence="10">
    <location>
        <begin position="173"/>
        <end position="182"/>
    </location>
</feature>
<dbReference type="InterPro" id="IPR041846">
    <property type="entry name" value="ENL_dom"/>
</dbReference>
<accession>A0AAF1AXU4</accession>
<evidence type="ECO:0000256" key="2">
    <source>
        <dbReference type="ARBA" id="ARBA00022475"/>
    </source>
</evidence>
<evidence type="ECO:0000256" key="1">
    <source>
        <dbReference type="ARBA" id="ARBA00004609"/>
    </source>
</evidence>
<dbReference type="Proteomes" id="UP000077755">
    <property type="component" value="Chromosome 4"/>
</dbReference>
<evidence type="ECO:0000256" key="4">
    <source>
        <dbReference type="ARBA" id="ARBA00022729"/>
    </source>
</evidence>
<keyword evidence="4 11" id="KW-0732">Signal</keyword>
<name>A0AAF1AXU4_DAUCS</name>
<keyword evidence="2" id="KW-1003">Cell membrane</keyword>
<organism evidence="13 14">
    <name type="scientific">Daucus carota subsp. sativus</name>
    <name type="common">Carrot</name>
    <dbReference type="NCBI Taxonomy" id="79200"/>
    <lineage>
        <taxon>Eukaryota</taxon>
        <taxon>Viridiplantae</taxon>
        <taxon>Streptophyta</taxon>
        <taxon>Embryophyta</taxon>
        <taxon>Tracheophyta</taxon>
        <taxon>Spermatophyta</taxon>
        <taxon>Magnoliopsida</taxon>
        <taxon>eudicotyledons</taxon>
        <taxon>Gunneridae</taxon>
        <taxon>Pentapetalae</taxon>
        <taxon>asterids</taxon>
        <taxon>campanulids</taxon>
        <taxon>Apiales</taxon>
        <taxon>Apiaceae</taxon>
        <taxon>Apioideae</taxon>
        <taxon>Scandiceae</taxon>
        <taxon>Daucinae</taxon>
        <taxon>Daucus</taxon>
        <taxon>Daucus sect. Daucus</taxon>
    </lineage>
</organism>
<evidence type="ECO:0000256" key="11">
    <source>
        <dbReference type="SAM" id="SignalP"/>
    </source>
</evidence>
<dbReference type="Gene3D" id="2.60.40.420">
    <property type="entry name" value="Cupredoxins - blue copper proteins"/>
    <property type="match status" value="1"/>
</dbReference>
<dbReference type="PANTHER" id="PTHR33021">
    <property type="entry name" value="BLUE COPPER PROTEIN"/>
    <property type="match status" value="1"/>
</dbReference>
<evidence type="ECO:0000256" key="8">
    <source>
        <dbReference type="ARBA" id="ARBA00023288"/>
    </source>
</evidence>
<dbReference type="GO" id="GO:0009055">
    <property type="term" value="F:electron transfer activity"/>
    <property type="evidence" value="ECO:0007669"/>
    <property type="project" value="InterPro"/>
</dbReference>
<comment type="subcellular location">
    <subcellularLocation>
        <location evidence="1">Cell membrane</location>
        <topology evidence="1">Lipid-anchor</topology>
        <topology evidence="1">GPI-anchor</topology>
    </subcellularLocation>
</comment>
<feature type="domain" description="Phytocyanin" evidence="12">
    <location>
        <begin position="28"/>
        <end position="131"/>
    </location>
</feature>
<dbReference type="GO" id="GO:0005886">
    <property type="term" value="C:plasma membrane"/>
    <property type="evidence" value="ECO:0007669"/>
    <property type="project" value="UniProtKB-SubCell"/>
</dbReference>
<dbReference type="GO" id="GO:0098552">
    <property type="term" value="C:side of membrane"/>
    <property type="evidence" value="ECO:0007669"/>
    <property type="project" value="UniProtKB-KW"/>
</dbReference>
<gene>
    <name evidence="13" type="ORF">DCAR_0418074</name>
</gene>
<evidence type="ECO:0000313" key="13">
    <source>
        <dbReference type="EMBL" id="WOG98729.1"/>
    </source>
</evidence>
<dbReference type="SUPFAM" id="SSF49503">
    <property type="entry name" value="Cupredoxins"/>
    <property type="match status" value="1"/>
</dbReference>
<evidence type="ECO:0000256" key="9">
    <source>
        <dbReference type="ARBA" id="ARBA00035011"/>
    </source>
</evidence>
<dbReference type="KEGG" id="dcr:108216113"/>
<feature type="chain" id="PRO_5042037633" description="Phytocyanin domain-containing protein" evidence="11">
    <location>
        <begin position="28"/>
        <end position="410"/>
    </location>
</feature>
<keyword evidence="14" id="KW-1185">Reference proteome</keyword>
<reference evidence="13" key="2">
    <citation type="submission" date="2022-03" db="EMBL/GenBank/DDBJ databases">
        <title>Draft title - Genomic analysis of global carrot germplasm unveils the trajectory of domestication and the origin of high carotenoid orange carrot.</title>
        <authorList>
            <person name="Iorizzo M."/>
            <person name="Ellison S."/>
            <person name="Senalik D."/>
            <person name="Macko-Podgorni A."/>
            <person name="Grzebelus D."/>
            <person name="Bostan H."/>
            <person name="Rolling W."/>
            <person name="Curaba J."/>
            <person name="Simon P."/>
        </authorList>
    </citation>
    <scope>NUCLEOTIDE SEQUENCE</scope>
    <source>
        <tissue evidence="13">Leaf</tissue>
    </source>
</reference>
<evidence type="ECO:0000259" key="12">
    <source>
        <dbReference type="PROSITE" id="PS51485"/>
    </source>
</evidence>
<evidence type="ECO:0000256" key="7">
    <source>
        <dbReference type="ARBA" id="ARBA00023180"/>
    </source>
</evidence>
<evidence type="ECO:0000256" key="3">
    <source>
        <dbReference type="ARBA" id="ARBA00022622"/>
    </source>
</evidence>
<evidence type="ECO:0000256" key="6">
    <source>
        <dbReference type="ARBA" id="ARBA00023157"/>
    </source>
</evidence>
<keyword evidence="8" id="KW-0449">Lipoprotein</keyword>
<dbReference type="PROSITE" id="PS51485">
    <property type="entry name" value="PHYTOCYANIN"/>
    <property type="match status" value="1"/>
</dbReference>
<dbReference type="InterPro" id="IPR003245">
    <property type="entry name" value="Phytocyanin_dom"/>
</dbReference>
<protein>
    <recommendedName>
        <fullName evidence="12">Phytocyanin domain-containing protein</fullName>
    </recommendedName>
</protein>
<feature type="compositionally biased region" description="Polar residues" evidence="10">
    <location>
        <begin position="190"/>
        <end position="210"/>
    </location>
</feature>
<dbReference type="FunFam" id="2.60.40.420:FF:000010">
    <property type="entry name" value="Early nodulin-like protein 1"/>
    <property type="match status" value="1"/>
</dbReference>
<feature type="signal peptide" evidence="11">
    <location>
        <begin position="1"/>
        <end position="27"/>
    </location>
</feature>